<evidence type="ECO:0000313" key="2">
    <source>
        <dbReference type="Proteomes" id="UP000626109"/>
    </source>
</evidence>
<reference evidence="1" key="1">
    <citation type="submission" date="2021-02" db="EMBL/GenBank/DDBJ databases">
        <authorList>
            <person name="Dougan E. K."/>
            <person name="Rhodes N."/>
            <person name="Thang M."/>
            <person name="Chan C."/>
        </authorList>
    </citation>
    <scope>NUCLEOTIDE SEQUENCE</scope>
</reference>
<accession>A0A813L3L5</accession>
<comment type="caution">
    <text evidence="1">The sequence shown here is derived from an EMBL/GenBank/DDBJ whole genome shotgun (WGS) entry which is preliminary data.</text>
</comment>
<evidence type="ECO:0000313" key="1">
    <source>
        <dbReference type="EMBL" id="CAE8717075.1"/>
    </source>
</evidence>
<proteinExistence type="predicted"/>
<dbReference type="Proteomes" id="UP000626109">
    <property type="component" value="Unassembled WGS sequence"/>
</dbReference>
<feature type="non-terminal residue" evidence="1">
    <location>
        <position position="112"/>
    </location>
</feature>
<organism evidence="1 2">
    <name type="scientific">Polarella glacialis</name>
    <name type="common">Dinoflagellate</name>
    <dbReference type="NCBI Taxonomy" id="89957"/>
    <lineage>
        <taxon>Eukaryota</taxon>
        <taxon>Sar</taxon>
        <taxon>Alveolata</taxon>
        <taxon>Dinophyceae</taxon>
        <taxon>Suessiales</taxon>
        <taxon>Suessiaceae</taxon>
        <taxon>Polarella</taxon>
    </lineage>
</organism>
<name>A0A813L3L5_POLGL</name>
<protein>
    <submittedName>
        <fullName evidence="1">Uncharacterized protein</fullName>
    </submittedName>
</protein>
<feature type="non-terminal residue" evidence="1">
    <location>
        <position position="1"/>
    </location>
</feature>
<dbReference type="AlphaFoldDB" id="A0A813L3L5"/>
<gene>
    <name evidence="1" type="ORF">PGLA2088_LOCUS39376</name>
</gene>
<sequence>ALKMGCTNSRQTPGVASSAAELGRSVSATLLQNPSHGQQDAAEKKVAQVPDDQVYDLAQSSLGAVEQAPNSTRPETWAVCDAAWKRANEIGSEAMKAWPASSEDYQLALKRA</sequence>
<dbReference type="EMBL" id="CAJNNW010033095">
    <property type="protein sequence ID" value="CAE8717075.1"/>
    <property type="molecule type" value="Genomic_DNA"/>
</dbReference>